<accession>A0ABQ3SNE1</accession>
<protein>
    <submittedName>
        <fullName evidence="2">Tetratricopeptide repeat protein</fullName>
    </submittedName>
</protein>
<gene>
    <name evidence="2" type="ORF">Snoj_35740</name>
</gene>
<organism evidence="2 3">
    <name type="scientific">Streptomyces nojiriensis</name>
    <dbReference type="NCBI Taxonomy" id="66374"/>
    <lineage>
        <taxon>Bacteria</taxon>
        <taxon>Bacillati</taxon>
        <taxon>Actinomycetota</taxon>
        <taxon>Actinomycetes</taxon>
        <taxon>Kitasatosporales</taxon>
        <taxon>Streptomycetaceae</taxon>
        <taxon>Streptomyces</taxon>
    </lineage>
</organism>
<dbReference type="InterPro" id="IPR027417">
    <property type="entry name" value="P-loop_NTPase"/>
</dbReference>
<name>A0ABQ3SNE1_9ACTN</name>
<dbReference type="EMBL" id="BNEC01000005">
    <property type="protein sequence ID" value="GHI69656.1"/>
    <property type="molecule type" value="Genomic_DNA"/>
</dbReference>
<evidence type="ECO:0000313" key="2">
    <source>
        <dbReference type="EMBL" id="GHI69656.1"/>
    </source>
</evidence>
<evidence type="ECO:0000313" key="3">
    <source>
        <dbReference type="Proteomes" id="UP000613974"/>
    </source>
</evidence>
<dbReference type="InterPro" id="IPR011990">
    <property type="entry name" value="TPR-like_helical_dom_sf"/>
</dbReference>
<reference evidence="3" key="1">
    <citation type="submission" date="2023-07" db="EMBL/GenBank/DDBJ databases">
        <title>Whole genome shotgun sequence of Streptomyces nojiriensis NBRC 13794.</title>
        <authorList>
            <person name="Komaki H."/>
            <person name="Tamura T."/>
        </authorList>
    </citation>
    <scope>NUCLEOTIDE SEQUENCE [LARGE SCALE GENOMIC DNA]</scope>
    <source>
        <strain evidence="3">NBRC 13794</strain>
    </source>
</reference>
<feature type="region of interest" description="Disordered" evidence="1">
    <location>
        <begin position="1"/>
        <end position="40"/>
    </location>
</feature>
<keyword evidence="3" id="KW-1185">Reference proteome</keyword>
<evidence type="ECO:0000256" key="1">
    <source>
        <dbReference type="SAM" id="MobiDB-lite"/>
    </source>
</evidence>
<dbReference type="Gene3D" id="1.25.40.10">
    <property type="entry name" value="Tetratricopeptide repeat domain"/>
    <property type="match status" value="2"/>
</dbReference>
<dbReference type="SUPFAM" id="SSF52540">
    <property type="entry name" value="P-loop containing nucleoside triphosphate hydrolases"/>
    <property type="match status" value="1"/>
</dbReference>
<dbReference type="PANTHER" id="PTHR46082">
    <property type="entry name" value="ATP/GTP-BINDING PROTEIN-RELATED"/>
    <property type="match status" value="1"/>
</dbReference>
<dbReference type="Proteomes" id="UP000613974">
    <property type="component" value="Unassembled WGS sequence"/>
</dbReference>
<feature type="compositionally biased region" description="Basic residues" evidence="1">
    <location>
        <begin position="1"/>
        <end position="11"/>
    </location>
</feature>
<dbReference type="Pfam" id="PF13424">
    <property type="entry name" value="TPR_12"/>
    <property type="match status" value="3"/>
</dbReference>
<dbReference type="Gene3D" id="3.40.50.300">
    <property type="entry name" value="P-loop containing nucleotide triphosphate hydrolases"/>
    <property type="match status" value="1"/>
</dbReference>
<dbReference type="InterPro" id="IPR053137">
    <property type="entry name" value="NLR-like"/>
</dbReference>
<sequence>MTPEWRRRRKQPVGSEPGSPVDQPAREEPKPALHMNVRGGGVGAGRNATHNAVGPHSQVFDNRQYEYHLHPAAAADEVQWPLEIGAVPTLASAFQPRAELRERIDAARSAGNAAVPAHVLTGGGGVGKSQLTCSYAAEALGDGTDLVLWAPATEVQQVITLYAQAAARVAAPGAAGEKPEDDARAFMSWLATTPRRWLVVLDDICDPSGMDGWWPVSRTGSGWVLATTRLHDARITGGGRRRVNVDVYTPGEAAAYLQARLADDDAEHLLDTAAAELAAELGHLPLALGHAAAYMINEGLSCTDYLARFTDGRRWLDQVLPPEADTEGYGRQVAATLLLSLDAAQHTEPAGLAEPALRLASLLDPAGHPQALWATPDICDYLTQHRAQAAVTPENPPDAVTSEQAQAALRTLHRYALLNCDTRREPRAVRVHALTARAAREATPPGDLRALAIADAEALLRIWPDVDQPHADLAATLRSNTAVLADHSGDHFWEPEGPLVLFRAGRSLDDAGLAAAATAYWQRLTDDAERVLGPEHPRTLAARANLGASYWQAGRTADAIALQDQVLADAERLLGPEHPQTLAARANLATSYWQAGRTIESITLEEQVLADTDRILGPDDPGTLTARANLASSYRQAGRTAEAIALQEQVLAARRSGVGPAHPQTLVAASNLAASYFQAGRTADAMTLQEQVLADAEPIFGPEHPRTLAARANLATSYLQAGRTADAVTLQKQVLADRRRVLGREHPDTLTTQANLAVAYWQAGRADESITLLEQALADRRRVLGREHPDTLTTQANLAVAYWQAGRADESITLQEQALADSERALGREHPDTLTTQANLAATYWEAGRAAESITLLEQVLGDAERLLGPEHPHTEAWRDSMLTMKHGRHRT</sequence>
<dbReference type="SUPFAM" id="SSF48452">
    <property type="entry name" value="TPR-like"/>
    <property type="match status" value="3"/>
</dbReference>
<comment type="caution">
    <text evidence="2">The sequence shown here is derived from an EMBL/GenBank/DDBJ whole genome shotgun (WGS) entry which is preliminary data.</text>
</comment>
<dbReference type="PANTHER" id="PTHR46082:SF6">
    <property type="entry name" value="AAA+ ATPASE DOMAIN-CONTAINING PROTEIN-RELATED"/>
    <property type="match status" value="1"/>
</dbReference>
<proteinExistence type="predicted"/>
<dbReference type="Pfam" id="PF13374">
    <property type="entry name" value="TPR_10"/>
    <property type="match status" value="2"/>
</dbReference>